<comment type="subcellular location">
    <subcellularLocation>
        <location evidence="1">Virion</location>
    </subcellularLocation>
</comment>
<feature type="domain" description="Phage capsid-like C-terminal" evidence="2">
    <location>
        <begin position="119"/>
        <end position="399"/>
    </location>
</feature>
<accession>A0A8J3VHK5</accession>
<dbReference type="Pfam" id="PF05065">
    <property type="entry name" value="Phage_capsid"/>
    <property type="match status" value="1"/>
</dbReference>
<dbReference type="AlphaFoldDB" id="A0A8J3VHK5"/>
<evidence type="ECO:0000313" key="3">
    <source>
        <dbReference type="EMBL" id="GIH07494.1"/>
    </source>
</evidence>
<gene>
    <name evidence="3" type="ORF">Rhe02_55610</name>
</gene>
<dbReference type="InterPro" id="IPR054612">
    <property type="entry name" value="Phage_capsid-like_C"/>
</dbReference>
<dbReference type="RefSeq" id="WP_203911283.1">
    <property type="nucleotide sequence ID" value="NZ_BONY01000037.1"/>
</dbReference>
<reference evidence="3" key="1">
    <citation type="submission" date="2021-01" db="EMBL/GenBank/DDBJ databases">
        <title>Whole genome shotgun sequence of Rhizocola hellebori NBRC 109834.</title>
        <authorList>
            <person name="Komaki H."/>
            <person name="Tamura T."/>
        </authorList>
    </citation>
    <scope>NUCLEOTIDE SEQUENCE</scope>
    <source>
        <strain evidence="3">NBRC 109834</strain>
    </source>
</reference>
<protein>
    <recommendedName>
        <fullName evidence="2">Phage capsid-like C-terminal domain-containing protein</fullName>
    </recommendedName>
</protein>
<dbReference type="SUPFAM" id="SSF56563">
    <property type="entry name" value="Major capsid protein gp5"/>
    <property type="match status" value="1"/>
</dbReference>
<evidence type="ECO:0000313" key="4">
    <source>
        <dbReference type="Proteomes" id="UP000612899"/>
    </source>
</evidence>
<keyword evidence="4" id="KW-1185">Reference proteome</keyword>
<name>A0A8J3VHK5_9ACTN</name>
<dbReference type="EMBL" id="BONY01000037">
    <property type="protein sequence ID" value="GIH07494.1"/>
    <property type="molecule type" value="Genomic_DNA"/>
</dbReference>
<proteinExistence type="predicted"/>
<organism evidence="3 4">
    <name type="scientific">Rhizocola hellebori</name>
    <dbReference type="NCBI Taxonomy" id="1392758"/>
    <lineage>
        <taxon>Bacteria</taxon>
        <taxon>Bacillati</taxon>
        <taxon>Actinomycetota</taxon>
        <taxon>Actinomycetes</taxon>
        <taxon>Micromonosporales</taxon>
        <taxon>Micromonosporaceae</taxon>
        <taxon>Rhizocola</taxon>
    </lineage>
</organism>
<comment type="caution">
    <text evidence="3">The sequence shown here is derived from an EMBL/GenBank/DDBJ whole genome shotgun (WGS) entry which is preliminary data.</text>
</comment>
<dbReference type="Proteomes" id="UP000612899">
    <property type="component" value="Unassembled WGS sequence"/>
</dbReference>
<evidence type="ECO:0000256" key="1">
    <source>
        <dbReference type="ARBA" id="ARBA00004328"/>
    </source>
</evidence>
<evidence type="ECO:0000259" key="2">
    <source>
        <dbReference type="Pfam" id="PF05065"/>
    </source>
</evidence>
<dbReference type="NCBIfam" id="TIGR01554">
    <property type="entry name" value="major_cap_HK97"/>
    <property type="match status" value="1"/>
</dbReference>
<sequence>MRTIDEIWADMQAVIDSANGRRLTDDEVARYAALEAELESAKADDGIRGKHKAYNTVVVPAGVPSPTSGAHESIEDAFTAYLRSAHPNADITELRVGGPSDIGTVRPSNAQSSSSGPAGGYLVPEGFRLKIVERMKSVGGLANVAEEITTEKGNNLPWPVIDDTANEGEVVDENAANAAGADLGLDMQDLGAWTYQAGGAGGGAIKLPWELMQDAAFDIEALLARLLGVRLGRKFAAHLISGSGVKQPKGIFHGVTGQEFSSAPTYGDFVDLVTSVDHEYWDNGKWLFSQLGLGRVWKMVDSHGDPLWRRGQSDALQDGTFMGYPIQLDNGAGDFVGTNGAGTNWCAFGDFQRGYVVRKVRDIAVVVNPWSNADERQNRYTAWMRADARPQDTFAYKVGAGYTA</sequence>
<dbReference type="InterPro" id="IPR024455">
    <property type="entry name" value="Phage_capsid"/>
</dbReference>